<evidence type="ECO:0000256" key="4">
    <source>
        <dbReference type="ARBA" id="ARBA00022989"/>
    </source>
</evidence>
<evidence type="ECO:0000256" key="5">
    <source>
        <dbReference type="ARBA" id="ARBA00023136"/>
    </source>
</evidence>
<keyword evidence="5 6" id="KW-0472">Membrane</keyword>
<feature type="transmembrane region" description="Helical" evidence="6">
    <location>
        <begin position="30"/>
        <end position="55"/>
    </location>
</feature>
<dbReference type="PANTHER" id="PTHR33885">
    <property type="entry name" value="PHAGE SHOCK PROTEIN C"/>
    <property type="match status" value="1"/>
</dbReference>
<dbReference type="OrthoDB" id="9815286at2"/>
<evidence type="ECO:0000256" key="2">
    <source>
        <dbReference type="ARBA" id="ARBA00022475"/>
    </source>
</evidence>
<evidence type="ECO:0000256" key="6">
    <source>
        <dbReference type="SAM" id="Phobius"/>
    </source>
</evidence>
<proteinExistence type="predicted"/>
<dbReference type="GO" id="GO:0005886">
    <property type="term" value="C:plasma membrane"/>
    <property type="evidence" value="ECO:0007669"/>
    <property type="project" value="UniProtKB-SubCell"/>
</dbReference>
<dbReference type="RefSeq" id="WP_092571678.1">
    <property type="nucleotide sequence ID" value="NZ_CALUDV010000019.1"/>
</dbReference>
<dbReference type="InterPro" id="IPR052027">
    <property type="entry name" value="PspC"/>
</dbReference>
<feature type="domain" description="Phage shock protein PspC N-terminal" evidence="7">
    <location>
        <begin position="6"/>
        <end position="56"/>
    </location>
</feature>
<accession>A0A1H9DGI0</accession>
<sequence length="57" mass="6143">MKTVQLSQDDRILLGVCGGLAEYFGVDSTLIRMIAIILAFTGAGLLTYPLIALLMKN</sequence>
<evidence type="ECO:0000313" key="8">
    <source>
        <dbReference type="EMBL" id="SEQ12584.1"/>
    </source>
</evidence>
<evidence type="ECO:0000256" key="3">
    <source>
        <dbReference type="ARBA" id="ARBA00022692"/>
    </source>
</evidence>
<evidence type="ECO:0000259" key="7">
    <source>
        <dbReference type="Pfam" id="PF04024"/>
    </source>
</evidence>
<gene>
    <name evidence="8" type="ORF">SAMN04488558_105133</name>
</gene>
<dbReference type="Proteomes" id="UP000198833">
    <property type="component" value="Unassembled WGS sequence"/>
</dbReference>
<keyword evidence="3 6" id="KW-0812">Transmembrane</keyword>
<keyword evidence="4 6" id="KW-1133">Transmembrane helix</keyword>
<protein>
    <submittedName>
        <fullName evidence="8">Phage shock protein PspC (Stress-responsive transcriptional regulator)</fullName>
    </submittedName>
</protein>
<dbReference type="PANTHER" id="PTHR33885:SF3">
    <property type="entry name" value="PHAGE SHOCK PROTEIN C"/>
    <property type="match status" value="1"/>
</dbReference>
<name>A0A1H9DGI0_9LACT</name>
<dbReference type="STRING" id="89093.SAMN04488558_105133"/>
<evidence type="ECO:0000313" key="9">
    <source>
        <dbReference type="Proteomes" id="UP000198833"/>
    </source>
</evidence>
<organism evidence="8 9">
    <name type="scientific">Ignavigranum ruoffiae</name>
    <dbReference type="NCBI Taxonomy" id="89093"/>
    <lineage>
        <taxon>Bacteria</taxon>
        <taxon>Bacillati</taxon>
        <taxon>Bacillota</taxon>
        <taxon>Bacilli</taxon>
        <taxon>Lactobacillales</taxon>
        <taxon>Aerococcaceae</taxon>
        <taxon>Ignavigranum</taxon>
    </lineage>
</organism>
<comment type="subcellular location">
    <subcellularLocation>
        <location evidence="1">Cell membrane</location>
        <topology evidence="1">Single-pass membrane protein</topology>
    </subcellularLocation>
</comment>
<keyword evidence="2" id="KW-1003">Cell membrane</keyword>
<keyword evidence="9" id="KW-1185">Reference proteome</keyword>
<dbReference type="AlphaFoldDB" id="A0A1H9DGI0"/>
<dbReference type="Pfam" id="PF04024">
    <property type="entry name" value="PspC"/>
    <property type="match status" value="1"/>
</dbReference>
<dbReference type="EMBL" id="FOEN01000005">
    <property type="protein sequence ID" value="SEQ12584.1"/>
    <property type="molecule type" value="Genomic_DNA"/>
</dbReference>
<dbReference type="InterPro" id="IPR007168">
    <property type="entry name" value="Phageshock_PspC_N"/>
</dbReference>
<evidence type="ECO:0000256" key="1">
    <source>
        <dbReference type="ARBA" id="ARBA00004162"/>
    </source>
</evidence>
<reference evidence="8 9" key="1">
    <citation type="submission" date="2016-10" db="EMBL/GenBank/DDBJ databases">
        <authorList>
            <person name="de Groot N.N."/>
        </authorList>
    </citation>
    <scope>NUCLEOTIDE SEQUENCE [LARGE SCALE GENOMIC DNA]</scope>
    <source>
        <strain evidence="8 9">DSM 15695</strain>
    </source>
</reference>